<dbReference type="Proteomes" id="UP000195840">
    <property type="component" value="Unassembled WGS sequence"/>
</dbReference>
<dbReference type="EMBL" id="NHOG01000025">
    <property type="protein sequence ID" value="OVZ78316.1"/>
    <property type="molecule type" value="Genomic_DNA"/>
</dbReference>
<sequence length="64" mass="7752">MNLNDIWQILLLGAIIFFPLGYRARRWFPRWWEKKQHLFLSARYLKSEGIWLRDGSSSQTKKSP</sequence>
<protein>
    <submittedName>
        <fullName evidence="3">Cellulose biosynthesis protein BcsF</fullName>
    </submittedName>
    <submittedName>
        <fullName evidence="2">Putative inner membrane protein</fullName>
    </submittedName>
</protein>
<evidence type="ECO:0000313" key="5">
    <source>
        <dbReference type="Proteomes" id="UP000195840"/>
    </source>
</evidence>
<keyword evidence="5" id="KW-1185">Reference proteome</keyword>
<dbReference type="Proteomes" id="UP000045824">
    <property type="component" value="Unassembled WGS sequence"/>
</dbReference>
<evidence type="ECO:0000256" key="1">
    <source>
        <dbReference type="SAM" id="Phobius"/>
    </source>
</evidence>
<reference evidence="2 4" key="1">
    <citation type="submission" date="2015-03" db="EMBL/GenBank/DDBJ databases">
        <authorList>
            <person name="Murphy D."/>
        </authorList>
    </citation>
    <scope>NUCLEOTIDE SEQUENCE [LARGE SCALE GENOMIC DNA]</scope>
    <source>
        <strain evidence="2 4">FCF326</strain>
    </source>
</reference>
<evidence type="ECO:0000313" key="3">
    <source>
        <dbReference type="EMBL" id="OVZ78316.1"/>
    </source>
</evidence>
<dbReference type="NCBIfam" id="TIGR03493">
    <property type="entry name" value="cellullose_BcsF"/>
    <property type="match status" value="1"/>
</dbReference>
<dbReference type="OrthoDB" id="6469731at2"/>
<evidence type="ECO:0000313" key="4">
    <source>
        <dbReference type="Proteomes" id="UP000045824"/>
    </source>
</evidence>
<dbReference type="EMBL" id="CPYI01000004">
    <property type="protein sequence ID" value="CNE51096.1"/>
    <property type="molecule type" value="Genomic_DNA"/>
</dbReference>
<organism evidence="2 4">
    <name type="scientific">Yersinia kristensenii</name>
    <dbReference type="NCBI Taxonomy" id="28152"/>
    <lineage>
        <taxon>Bacteria</taxon>
        <taxon>Pseudomonadati</taxon>
        <taxon>Pseudomonadota</taxon>
        <taxon>Gammaproteobacteria</taxon>
        <taxon>Enterobacterales</taxon>
        <taxon>Yersiniaceae</taxon>
        <taxon>Yersinia</taxon>
    </lineage>
</organism>
<dbReference type="AlphaFoldDB" id="A0A0T9L269"/>
<gene>
    <name evidence="3" type="ORF">CBW52_19125</name>
    <name evidence="2" type="ORF">ERS008491_01474</name>
</gene>
<keyword evidence="1" id="KW-0812">Transmembrane</keyword>
<dbReference type="GeneID" id="61905953"/>
<feature type="transmembrane region" description="Helical" evidence="1">
    <location>
        <begin position="6"/>
        <end position="24"/>
    </location>
</feature>
<keyword evidence="1" id="KW-1133">Transmembrane helix</keyword>
<keyword evidence="1" id="KW-0472">Membrane</keyword>
<accession>A0A0T9L269</accession>
<dbReference type="RefSeq" id="WP_032819081.1">
    <property type="nucleotide sequence ID" value="NZ_CABHXL010000012.1"/>
</dbReference>
<reference evidence="3 5" key="2">
    <citation type="submission" date="2017-05" db="EMBL/GenBank/DDBJ databases">
        <title>Whole genome sequencing of Yersinia kristensenii.</title>
        <authorList>
            <person name="Campioni F."/>
        </authorList>
    </citation>
    <scope>NUCLEOTIDE SEQUENCE [LARGE SCALE GENOMIC DNA]</scope>
    <source>
        <strain evidence="3 5">CFSAN060538</strain>
    </source>
</reference>
<proteinExistence type="predicted"/>
<name>A0A0T9L269_YERKR</name>
<dbReference type="InterPro" id="IPR019995">
    <property type="entry name" value="Cellulose_BcsF/YhjT"/>
</dbReference>
<evidence type="ECO:0000313" key="2">
    <source>
        <dbReference type="EMBL" id="CNE51096.1"/>
    </source>
</evidence>
<dbReference type="Pfam" id="PF11120">
    <property type="entry name" value="CBP_BcsF"/>
    <property type="match status" value="1"/>
</dbReference>